<gene>
    <name evidence="2" type="primary">LOC124293444</name>
</gene>
<dbReference type="PANTHER" id="PTHR23409:SF21">
    <property type="entry name" value="CAPSID PROTEIN"/>
    <property type="match status" value="1"/>
</dbReference>
<organism evidence="1 2">
    <name type="scientific">Neodiprion lecontei</name>
    <name type="common">Redheaded pine sawfly</name>
    <dbReference type="NCBI Taxonomy" id="441921"/>
    <lineage>
        <taxon>Eukaryota</taxon>
        <taxon>Metazoa</taxon>
        <taxon>Ecdysozoa</taxon>
        <taxon>Arthropoda</taxon>
        <taxon>Hexapoda</taxon>
        <taxon>Insecta</taxon>
        <taxon>Pterygota</taxon>
        <taxon>Neoptera</taxon>
        <taxon>Endopterygota</taxon>
        <taxon>Hymenoptera</taxon>
        <taxon>Tenthredinoidea</taxon>
        <taxon>Diprionidae</taxon>
        <taxon>Diprioninae</taxon>
        <taxon>Neodiprion</taxon>
    </lineage>
</organism>
<evidence type="ECO:0000313" key="1">
    <source>
        <dbReference type="Proteomes" id="UP000829291"/>
    </source>
</evidence>
<accession>A0ABM3FQG2</accession>
<sequence length="447" mass="49828">MAFLHAHSGECMKSELDLFSLPSTQTSIEDGQWVHYKPVSFLTDDSPIEFVVPGNGDEYIDLAHTMLSVRVKLQPSAPTPPAGEGNAATPHAAPVNNLLHSMFNQVDIFFNQKLVSPANNSYAYRAYIETLLNYAPPAKKSLLSSALWYDSEDGVSDVLVYDADAVGADRGFIERKRIMSNARTVDLIGHVHCDVFNQDKFLINGVELRLRLVRSRDSFCIMEAENRHKLHILETSLLVRRMKNSPGILLAHARTLAKGTAKYPVTRVEVKSFTIHAGVQAETLDNVILGQLPKRVIIGFVSNEAFNGDRQRNPVNFQNYSLNFLSLYVDGVQVSSKPLQMSFGKDDLYVDAYHTLFSGTGIHFLNEGNGIDRQQFAKGNCLLAFDLNLDLSANCTSHWSLIKHATLRVEVRFDDALKETVNCLVYAEFDNLIEVDAARQVITNFSG</sequence>
<dbReference type="PANTHER" id="PTHR23409">
    <property type="entry name" value="RIBONUCLEOSIDE-DIPHOSPHATE REDUCTASE SMALL CHAIN"/>
    <property type="match status" value="1"/>
</dbReference>
<evidence type="ECO:0000313" key="2">
    <source>
        <dbReference type="RefSeq" id="XP_046590259.1"/>
    </source>
</evidence>
<dbReference type="Proteomes" id="UP000829291">
    <property type="component" value="Chromosome 3"/>
</dbReference>
<dbReference type="GeneID" id="124293444"/>
<dbReference type="InterPro" id="IPR000358">
    <property type="entry name" value="RNR_small_fam"/>
</dbReference>
<protein>
    <submittedName>
        <fullName evidence="2">Uncharacterized protein F54H12.2-like</fullName>
    </submittedName>
</protein>
<reference evidence="2" key="1">
    <citation type="submission" date="2025-08" db="UniProtKB">
        <authorList>
            <consortium name="RefSeq"/>
        </authorList>
    </citation>
    <scope>IDENTIFICATION</scope>
    <source>
        <tissue evidence="2">Thorax and Abdomen</tissue>
    </source>
</reference>
<proteinExistence type="predicted"/>
<keyword evidence="1" id="KW-1185">Reference proteome</keyword>
<dbReference type="RefSeq" id="XP_046590259.1">
    <property type="nucleotide sequence ID" value="XM_046734303.1"/>
</dbReference>
<name>A0ABM3FQG2_NEOLC</name>